<dbReference type="AlphaFoldDB" id="A0A4P6LSF3"/>
<dbReference type="PROSITE" id="PS50110">
    <property type="entry name" value="RESPONSE_REGULATORY"/>
    <property type="match status" value="1"/>
</dbReference>
<dbReference type="Gene3D" id="1.10.10.60">
    <property type="entry name" value="Homeodomain-like"/>
    <property type="match status" value="2"/>
</dbReference>
<keyword evidence="3" id="KW-0963">Cytoplasm</keyword>
<evidence type="ECO:0000256" key="3">
    <source>
        <dbReference type="ARBA" id="ARBA00022490"/>
    </source>
</evidence>
<dbReference type="GO" id="GO:0000160">
    <property type="term" value="P:phosphorelay signal transduction system"/>
    <property type="evidence" value="ECO:0007669"/>
    <property type="project" value="UniProtKB-KW"/>
</dbReference>
<dbReference type="PANTHER" id="PTHR42713:SF3">
    <property type="entry name" value="TRANSCRIPTIONAL REGULATORY PROTEIN HPTR"/>
    <property type="match status" value="1"/>
</dbReference>
<evidence type="ECO:0000256" key="1">
    <source>
        <dbReference type="ARBA" id="ARBA00004496"/>
    </source>
</evidence>
<feature type="domain" description="Response regulatory" evidence="12">
    <location>
        <begin position="7"/>
        <end position="124"/>
    </location>
</feature>
<evidence type="ECO:0000256" key="5">
    <source>
        <dbReference type="ARBA" id="ARBA00023012"/>
    </source>
</evidence>
<accession>A0A4P6LSF3</accession>
<evidence type="ECO:0000313" key="13">
    <source>
        <dbReference type="EMBL" id="QBE94565.1"/>
    </source>
</evidence>
<dbReference type="SUPFAM" id="SSF52172">
    <property type="entry name" value="CheY-like"/>
    <property type="match status" value="1"/>
</dbReference>
<dbReference type="InterPro" id="IPR051552">
    <property type="entry name" value="HptR"/>
</dbReference>
<keyword evidence="4 10" id="KW-0597">Phosphoprotein</keyword>
<evidence type="ECO:0000259" key="12">
    <source>
        <dbReference type="PROSITE" id="PS50110"/>
    </source>
</evidence>
<organism evidence="13 14">
    <name type="scientific">Blautia producta</name>
    <dbReference type="NCBI Taxonomy" id="33035"/>
    <lineage>
        <taxon>Bacteria</taxon>
        <taxon>Bacillati</taxon>
        <taxon>Bacillota</taxon>
        <taxon>Clostridia</taxon>
        <taxon>Lachnospirales</taxon>
        <taxon>Lachnospiraceae</taxon>
        <taxon>Blautia</taxon>
    </lineage>
</organism>
<evidence type="ECO:0000256" key="8">
    <source>
        <dbReference type="ARBA" id="ARBA00023163"/>
    </source>
</evidence>
<dbReference type="InterPro" id="IPR018060">
    <property type="entry name" value="HTH_AraC"/>
</dbReference>
<evidence type="ECO:0000256" key="9">
    <source>
        <dbReference type="ARBA" id="ARBA00024867"/>
    </source>
</evidence>
<evidence type="ECO:0000259" key="11">
    <source>
        <dbReference type="PROSITE" id="PS01124"/>
    </source>
</evidence>
<evidence type="ECO:0000256" key="7">
    <source>
        <dbReference type="ARBA" id="ARBA00023125"/>
    </source>
</evidence>
<protein>
    <recommendedName>
        <fullName evidence="2">Stage 0 sporulation protein A homolog</fullName>
    </recommendedName>
</protein>
<dbReference type="EMBL" id="CP035945">
    <property type="protein sequence ID" value="QBE94565.1"/>
    <property type="molecule type" value="Genomic_DNA"/>
</dbReference>
<dbReference type="KEGG" id="bpro:PMF13cell1_00056"/>
<dbReference type="GO" id="GO:0043565">
    <property type="term" value="F:sequence-specific DNA binding"/>
    <property type="evidence" value="ECO:0007669"/>
    <property type="project" value="InterPro"/>
</dbReference>
<dbReference type="GO" id="GO:0003700">
    <property type="term" value="F:DNA-binding transcription factor activity"/>
    <property type="evidence" value="ECO:0007669"/>
    <property type="project" value="InterPro"/>
</dbReference>
<dbReference type="SMART" id="SM00342">
    <property type="entry name" value="HTH_ARAC"/>
    <property type="match status" value="1"/>
</dbReference>
<dbReference type="InterPro" id="IPR001789">
    <property type="entry name" value="Sig_transdc_resp-reg_receiver"/>
</dbReference>
<name>A0A4P6LSF3_9FIRM</name>
<dbReference type="Pfam" id="PF12833">
    <property type="entry name" value="HTH_18"/>
    <property type="match status" value="1"/>
</dbReference>
<dbReference type="Gene3D" id="3.40.50.2300">
    <property type="match status" value="1"/>
</dbReference>
<keyword evidence="7" id="KW-0238">DNA-binding</keyword>
<evidence type="ECO:0000256" key="4">
    <source>
        <dbReference type="ARBA" id="ARBA00022553"/>
    </source>
</evidence>
<dbReference type="InterPro" id="IPR011006">
    <property type="entry name" value="CheY-like_superfamily"/>
</dbReference>
<keyword evidence="6" id="KW-0805">Transcription regulation</keyword>
<dbReference type="Pfam" id="PF00072">
    <property type="entry name" value="Response_reg"/>
    <property type="match status" value="1"/>
</dbReference>
<sequence>MSEQKIKVMIVDDEENTRSLLRICLDWAAVGCEIVQEADSGQEALDLLGENEVDILITDIKMPFMDGLELSRRVAEEYPDIKIIMLTAYEIFEYAREGIRMGVADYIVKPVRRDALRQSVCKVRDSILEKRNLLKAQQEYQERVDECMEEICKAVKAGKEEQAYGYINSMFKCYQGDSALEINAARMDTVNCITRLMRLVCDYGFDISQFFKTSSVPFKYVIRMEEKEEMRNYLLNFTGYIIAGCGNRRELPESHVIRQVCKDLEDNYRDSEITLAGMAKKYYLNSSFLCRLFKQEMGVNFSNYLMRIRIDRAIELLKEEHYKIYEIAELVGIPDANYFSKCFKKITGVSVRDYQESI</sequence>
<dbReference type="RefSeq" id="WP_165392307.1">
    <property type="nucleotide sequence ID" value="NZ_CP035945.1"/>
</dbReference>
<gene>
    <name evidence="13" type="ORF">PMF13cell1_00056</name>
</gene>
<dbReference type="InterPro" id="IPR009057">
    <property type="entry name" value="Homeodomain-like_sf"/>
</dbReference>
<reference evidence="13 14" key="1">
    <citation type="submission" date="2019-01" db="EMBL/GenBank/DDBJ databases">
        <title>PMF-metabolizing Aryl O-demethylase.</title>
        <authorList>
            <person name="Kim M."/>
        </authorList>
    </citation>
    <scope>NUCLEOTIDE SEQUENCE [LARGE SCALE GENOMIC DNA]</scope>
    <source>
        <strain evidence="13 14">PMF1</strain>
    </source>
</reference>
<dbReference type="PANTHER" id="PTHR42713">
    <property type="entry name" value="HISTIDINE KINASE-RELATED"/>
    <property type="match status" value="1"/>
</dbReference>
<comment type="subcellular location">
    <subcellularLocation>
        <location evidence="1">Cytoplasm</location>
    </subcellularLocation>
</comment>
<dbReference type="SUPFAM" id="SSF46689">
    <property type="entry name" value="Homeodomain-like"/>
    <property type="match status" value="2"/>
</dbReference>
<dbReference type="PROSITE" id="PS01124">
    <property type="entry name" value="HTH_ARAC_FAMILY_2"/>
    <property type="match status" value="1"/>
</dbReference>
<dbReference type="GO" id="GO:0005737">
    <property type="term" value="C:cytoplasm"/>
    <property type="evidence" value="ECO:0007669"/>
    <property type="project" value="UniProtKB-SubCell"/>
</dbReference>
<evidence type="ECO:0000256" key="10">
    <source>
        <dbReference type="PROSITE-ProRule" id="PRU00169"/>
    </source>
</evidence>
<evidence type="ECO:0000256" key="2">
    <source>
        <dbReference type="ARBA" id="ARBA00018672"/>
    </source>
</evidence>
<comment type="function">
    <text evidence="9">May play the central regulatory role in sporulation. It may be an element of the effector pathway responsible for the activation of sporulation genes in response to nutritional stress. Spo0A may act in concert with spo0H (a sigma factor) to control the expression of some genes that are critical to the sporulation process.</text>
</comment>
<feature type="modified residue" description="4-aspartylphosphate" evidence="10">
    <location>
        <position position="59"/>
    </location>
</feature>
<keyword evidence="5" id="KW-0902">Two-component regulatory system</keyword>
<evidence type="ECO:0000313" key="14">
    <source>
        <dbReference type="Proteomes" id="UP000289794"/>
    </source>
</evidence>
<feature type="domain" description="HTH araC/xylS-type" evidence="11">
    <location>
        <begin position="258"/>
        <end position="357"/>
    </location>
</feature>
<dbReference type="Proteomes" id="UP000289794">
    <property type="component" value="Chromosome"/>
</dbReference>
<keyword evidence="8" id="KW-0804">Transcription</keyword>
<proteinExistence type="predicted"/>
<dbReference type="CDD" id="cd17536">
    <property type="entry name" value="REC_YesN-like"/>
    <property type="match status" value="1"/>
</dbReference>
<evidence type="ECO:0000256" key="6">
    <source>
        <dbReference type="ARBA" id="ARBA00023015"/>
    </source>
</evidence>
<dbReference type="SMART" id="SM00448">
    <property type="entry name" value="REC"/>
    <property type="match status" value="1"/>
</dbReference>